<dbReference type="AlphaFoldDB" id="A0A8H6X9U0"/>
<evidence type="ECO:0000256" key="1">
    <source>
        <dbReference type="SAM" id="MobiDB-lite"/>
    </source>
</evidence>
<name>A0A8H6X9U0_9AGAR</name>
<comment type="caution">
    <text evidence="2">The sequence shown here is derived from an EMBL/GenBank/DDBJ whole genome shotgun (WGS) entry which is preliminary data.</text>
</comment>
<keyword evidence="3" id="KW-1185">Reference proteome</keyword>
<protein>
    <submittedName>
        <fullName evidence="2">Uncharacterized protein</fullName>
    </submittedName>
</protein>
<dbReference type="Proteomes" id="UP000623467">
    <property type="component" value="Unassembled WGS sequence"/>
</dbReference>
<sequence length="260" mass="28433">MSDSAAQHDDRDRYRVVYLGSSHRMDRCGFPELQVGAVSDLAVFNPDFFKKNVERLWVEIGGNLTSTTVLTFLAVGASLSELQLLRCGSLDPFPFPIDSLGALRRLGLPAEFLANMGGAALPGGVTHLDLYTVPSMGIPGPLRSVLSAATHLTHLSLKSPVQDFVATLPHLMCIVYFFPSPLDATHTDPRVVGLVLGWCPESSWLAQVRSGEDRWREAERRIDRQKQLPAPYAYFSQSDEQSVGIKDPSGFDGDGDDGDD</sequence>
<evidence type="ECO:0000313" key="2">
    <source>
        <dbReference type="EMBL" id="KAF7336620.1"/>
    </source>
</evidence>
<organism evidence="2 3">
    <name type="scientific">Mycena sanguinolenta</name>
    <dbReference type="NCBI Taxonomy" id="230812"/>
    <lineage>
        <taxon>Eukaryota</taxon>
        <taxon>Fungi</taxon>
        <taxon>Dikarya</taxon>
        <taxon>Basidiomycota</taxon>
        <taxon>Agaricomycotina</taxon>
        <taxon>Agaricomycetes</taxon>
        <taxon>Agaricomycetidae</taxon>
        <taxon>Agaricales</taxon>
        <taxon>Marasmiineae</taxon>
        <taxon>Mycenaceae</taxon>
        <taxon>Mycena</taxon>
    </lineage>
</organism>
<dbReference type="EMBL" id="JACAZH010000036">
    <property type="protein sequence ID" value="KAF7336620.1"/>
    <property type="molecule type" value="Genomic_DNA"/>
</dbReference>
<accession>A0A8H6X9U0</accession>
<feature type="region of interest" description="Disordered" evidence="1">
    <location>
        <begin position="235"/>
        <end position="260"/>
    </location>
</feature>
<evidence type="ECO:0000313" key="3">
    <source>
        <dbReference type="Proteomes" id="UP000623467"/>
    </source>
</evidence>
<proteinExistence type="predicted"/>
<gene>
    <name evidence="2" type="ORF">MSAN_02294200</name>
</gene>
<reference evidence="2" key="1">
    <citation type="submission" date="2020-05" db="EMBL/GenBank/DDBJ databases">
        <title>Mycena genomes resolve the evolution of fungal bioluminescence.</title>
        <authorList>
            <person name="Tsai I.J."/>
        </authorList>
    </citation>
    <scope>NUCLEOTIDE SEQUENCE</scope>
    <source>
        <strain evidence="2">160909Yilan</strain>
    </source>
</reference>